<feature type="transmembrane region" description="Helical" evidence="6">
    <location>
        <begin position="247"/>
        <end position="266"/>
    </location>
</feature>
<evidence type="ECO:0000256" key="6">
    <source>
        <dbReference type="RuleBase" id="RU363041"/>
    </source>
</evidence>
<dbReference type="InterPro" id="IPR051598">
    <property type="entry name" value="TSUP/Inactive_protease-like"/>
</dbReference>
<dbReference type="PANTHER" id="PTHR43701:SF2">
    <property type="entry name" value="MEMBRANE TRANSPORTER PROTEIN YJNA-RELATED"/>
    <property type="match status" value="1"/>
</dbReference>
<dbReference type="STRING" id="1001240.GY21_18175"/>
<feature type="transmembrane region" description="Helical" evidence="6">
    <location>
        <begin position="63"/>
        <end position="82"/>
    </location>
</feature>
<keyword evidence="8" id="KW-1185">Reference proteome</keyword>
<comment type="caution">
    <text evidence="7">The sequence shown here is derived from an EMBL/GenBank/DDBJ whole genome shotgun (WGS) entry which is preliminary data.</text>
</comment>
<accession>A0A099J0R5</accession>
<evidence type="ECO:0000313" key="8">
    <source>
        <dbReference type="Proteomes" id="UP000029864"/>
    </source>
</evidence>
<feature type="transmembrane region" description="Helical" evidence="6">
    <location>
        <begin position="219"/>
        <end position="241"/>
    </location>
</feature>
<comment type="similarity">
    <text evidence="2 6">Belongs to the 4-toluene sulfonate uptake permease (TSUP) (TC 2.A.102) family.</text>
</comment>
<proteinExistence type="inferred from homology"/>
<gene>
    <name evidence="7" type="ORF">GY21_18175</name>
</gene>
<reference evidence="7 8" key="1">
    <citation type="submission" date="2014-08" db="EMBL/GenBank/DDBJ databases">
        <authorList>
            <person name="Sisinthy S."/>
        </authorList>
    </citation>
    <scope>NUCLEOTIDE SEQUENCE [LARGE SCALE GENOMIC DNA]</scope>
    <source>
        <strain evidence="7 8">RuG17</strain>
    </source>
</reference>
<dbReference type="Proteomes" id="UP000029864">
    <property type="component" value="Unassembled WGS sequence"/>
</dbReference>
<sequence>MPLWRSLPVEVTTTRRSARYWITLAIIGVIGGLLSGAFGVGGGIIMVPLLISFVQMDQRKAAATSLVAIIPTALVGSIAYFANDEIDLLAAGIIAAGAVVGAIIGAVLLRSIPLVWLRWMFIALMLLVAVRMVLLEPVRGDQLELSPLVFFGYIALGLIMGIASGLFGIGGGVIAVPALVAIFGISDLVAKGTSLLVLIPTGVVGTIANLRGGLVDLRAGAVVGVAAVAASVPGVALALLMTPRVSSILFAALLVVAALQLAVKAIRAQRKARAARKSGPTPA</sequence>
<feature type="transmembrane region" description="Helical" evidence="6">
    <location>
        <begin position="20"/>
        <end position="51"/>
    </location>
</feature>
<keyword evidence="5 6" id="KW-0472">Membrane</keyword>
<feature type="transmembrane region" description="Helical" evidence="6">
    <location>
        <begin position="154"/>
        <end position="185"/>
    </location>
</feature>
<dbReference type="GO" id="GO:0005886">
    <property type="term" value="C:plasma membrane"/>
    <property type="evidence" value="ECO:0007669"/>
    <property type="project" value="UniProtKB-SubCell"/>
</dbReference>
<comment type="subcellular location">
    <subcellularLocation>
        <location evidence="6">Cell membrane</location>
        <topology evidence="6">Multi-pass membrane protein</topology>
    </subcellularLocation>
    <subcellularLocation>
        <location evidence="1">Membrane</location>
        <topology evidence="1">Multi-pass membrane protein</topology>
    </subcellularLocation>
</comment>
<dbReference type="Pfam" id="PF01925">
    <property type="entry name" value="TauE"/>
    <property type="match status" value="2"/>
</dbReference>
<evidence type="ECO:0000256" key="3">
    <source>
        <dbReference type="ARBA" id="ARBA00022692"/>
    </source>
</evidence>
<dbReference type="InterPro" id="IPR002781">
    <property type="entry name" value="TM_pro_TauE-like"/>
</dbReference>
<evidence type="ECO:0000256" key="1">
    <source>
        <dbReference type="ARBA" id="ARBA00004141"/>
    </source>
</evidence>
<dbReference type="PANTHER" id="PTHR43701">
    <property type="entry name" value="MEMBRANE TRANSPORTER PROTEIN MJ0441-RELATED"/>
    <property type="match status" value="1"/>
</dbReference>
<protein>
    <recommendedName>
        <fullName evidence="6">Probable membrane transporter protein</fullName>
    </recommendedName>
</protein>
<name>A0A099J0R5_9MICO</name>
<evidence type="ECO:0000256" key="4">
    <source>
        <dbReference type="ARBA" id="ARBA00022989"/>
    </source>
</evidence>
<dbReference type="EMBL" id="JPXF01000105">
    <property type="protein sequence ID" value="KGJ72019.1"/>
    <property type="molecule type" value="Genomic_DNA"/>
</dbReference>
<keyword evidence="3 6" id="KW-0812">Transmembrane</keyword>
<organism evidence="7 8">
    <name type="scientific">Cryobacterium roopkundense</name>
    <dbReference type="NCBI Taxonomy" id="1001240"/>
    <lineage>
        <taxon>Bacteria</taxon>
        <taxon>Bacillati</taxon>
        <taxon>Actinomycetota</taxon>
        <taxon>Actinomycetes</taxon>
        <taxon>Micrococcales</taxon>
        <taxon>Microbacteriaceae</taxon>
        <taxon>Cryobacterium</taxon>
    </lineage>
</organism>
<dbReference type="AlphaFoldDB" id="A0A099J0R5"/>
<keyword evidence="4 6" id="KW-1133">Transmembrane helix</keyword>
<feature type="transmembrane region" description="Helical" evidence="6">
    <location>
        <begin position="116"/>
        <end position="134"/>
    </location>
</feature>
<dbReference type="OrthoDB" id="3700425at2"/>
<keyword evidence="6" id="KW-1003">Cell membrane</keyword>
<dbReference type="eggNOG" id="COG0730">
    <property type="taxonomic scope" value="Bacteria"/>
</dbReference>
<feature type="transmembrane region" description="Helical" evidence="6">
    <location>
        <begin position="88"/>
        <end position="109"/>
    </location>
</feature>
<evidence type="ECO:0000313" key="7">
    <source>
        <dbReference type="EMBL" id="KGJ72019.1"/>
    </source>
</evidence>
<evidence type="ECO:0000256" key="2">
    <source>
        <dbReference type="ARBA" id="ARBA00009142"/>
    </source>
</evidence>
<evidence type="ECO:0000256" key="5">
    <source>
        <dbReference type="ARBA" id="ARBA00023136"/>
    </source>
</evidence>